<dbReference type="Proteomes" id="UP001519667">
    <property type="component" value="Unassembled WGS sequence"/>
</dbReference>
<dbReference type="RefSeq" id="WP_215378665.1">
    <property type="nucleotide sequence ID" value="NZ_JAGTIS010000012.1"/>
</dbReference>
<reference evidence="1 2" key="1">
    <citation type="submission" date="2021-04" db="EMBL/GenBank/DDBJ databases">
        <title>Pseudomonas boanensis sp. nov., a bacterium isolated from river water used for household purposes in Boane District, Mozambique.</title>
        <authorList>
            <person name="Nicklasson M."/>
            <person name="Martin-Rodriguez A.J."/>
            <person name="Thorell K."/>
            <person name="Neves L."/>
            <person name="Mussagy A."/>
            <person name="Rydberg H.A."/>
            <person name="Hernroth B."/>
            <person name="Svensson-Stadler L."/>
            <person name="Sjoling A."/>
        </authorList>
    </citation>
    <scope>NUCLEOTIDE SEQUENCE [LARGE SCALE GENOMIC DNA]</scope>
    <source>
        <strain evidence="1 2">DB1</strain>
    </source>
</reference>
<evidence type="ECO:0008006" key="3">
    <source>
        <dbReference type="Google" id="ProtNLM"/>
    </source>
</evidence>
<proteinExistence type="predicted"/>
<keyword evidence="2" id="KW-1185">Reference proteome</keyword>
<gene>
    <name evidence="1" type="ORF">J7302_19920</name>
</gene>
<organism evidence="1 2">
    <name type="scientific">Metapseudomonas boanensis</name>
    <dbReference type="NCBI Taxonomy" id="2822138"/>
    <lineage>
        <taxon>Bacteria</taxon>
        <taxon>Pseudomonadati</taxon>
        <taxon>Pseudomonadota</taxon>
        <taxon>Gammaproteobacteria</taxon>
        <taxon>Pseudomonadales</taxon>
        <taxon>Pseudomonadaceae</taxon>
        <taxon>Metapseudomonas</taxon>
    </lineage>
</organism>
<dbReference type="NCBIfam" id="NF045613">
    <property type="entry name" value="PA1571_fam"/>
    <property type="match status" value="1"/>
</dbReference>
<name>A0ABS5XMT9_9GAMM</name>
<dbReference type="EMBL" id="JAGTIS010000012">
    <property type="protein sequence ID" value="MBT8768380.1"/>
    <property type="molecule type" value="Genomic_DNA"/>
</dbReference>
<sequence length="58" mass="6525">MSLPNSTSDRRVVPLQPRQPIGGAIIDAQGREIPITESMIQRACQELQRQLNKDNRPT</sequence>
<evidence type="ECO:0000313" key="1">
    <source>
        <dbReference type="EMBL" id="MBT8768380.1"/>
    </source>
</evidence>
<accession>A0ABS5XMT9</accession>
<dbReference type="InterPro" id="IPR054635">
    <property type="entry name" value="PA1571-like"/>
</dbReference>
<evidence type="ECO:0000313" key="2">
    <source>
        <dbReference type="Proteomes" id="UP001519667"/>
    </source>
</evidence>
<protein>
    <recommendedName>
        <fullName evidence="3">Multifunctional fatty acid oxidation complex subunit alpha</fullName>
    </recommendedName>
</protein>
<comment type="caution">
    <text evidence="1">The sequence shown here is derived from an EMBL/GenBank/DDBJ whole genome shotgun (WGS) entry which is preliminary data.</text>
</comment>